<dbReference type="EMBL" id="SGPL01000159">
    <property type="protein sequence ID" value="THH16416.1"/>
    <property type="molecule type" value="Genomic_DNA"/>
</dbReference>
<comment type="caution">
    <text evidence="7">The sequence shown here is derived from an EMBL/GenBank/DDBJ whole genome shotgun (WGS) entry which is preliminary data.</text>
</comment>
<dbReference type="InterPro" id="IPR021740">
    <property type="entry name" value="Velvet"/>
</dbReference>
<dbReference type="Pfam" id="PF11754">
    <property type="entry name" value="Velvet"/>
    <property type="match status" value="1"/>
</dbReference>
<evidence type="ECO:0000259" key="6">
    <source>
        <dbReference type="PROSITE" id="PS51821"/>
    </source>
</evidence>
<name>A0A4S4LV50_9AGAM</name>
<keyword evidence="2" id="KW-0805">Transcription regulation</keyword>
<evidence type="ECO:0000313" key="8">
    <source>
        <dbReference type="Proteomes" id="UP000310158"/>
    </source>
</evidence>
<dbReference type="GO" id="GO:0005634">
    <property type="term" value="C:nucleus"/>
    <property type="evidence" value="ECO:0007669"/>
    <property type="project" value="UniProtKB-SubCell"/>
</dbReference>
<proteinExistence type="predicted"/>
<dbReference type="PANTHER" id="PTHR33572">
    <property type="entry name" value="SPORE DEVELOPMENT REGULATOR VOSA"/>
    <property type="match status" value="1"/>
</dbReference>
<feature type="compositionally biased region" description="Basic residues" evidence="5">
    <location>
        <begin position="496"/>
        <end position="512"/>
    </location>
</feature>
<dbReference type="InterPro" id="IPR037525">
    <property type="entry name" value="Velvet_dom"/>
</dbReference>
<reference evidence="7 8" key="1">
    <citation type="submission" date="2019-02" db="EMBL/GenBank/DDBJ databases">
        <title>Genome sequencing of the rare red list fungi Bondarzewia mesenterica.</title>
        <authorList>
            <person name="Buettner E."/>
            <person name="Kellner H."/>
        </authorList>
    </citation>
    <scope>NUCLEOTIDE SEQUENCE [LARGE SCALE GENOMIC DNA]</scope>
    <source>
        <strain evidence="7 8">DSM 108281</strain>
    </source>
</reference>
<keyword evidence="3" id="KW-0804">Transcription</keyword>
<feature type="region of interest" description="Disordered" evidence="5">
    <location>
        <begin position="261"/>
        <end position="280"/>
    </location>
</feature>
<feature type="region of interest" description="Disordered" evidence="5">
    <location>
        <begin position="304"/>
        <end position="383"/>
    </location>
</feature>
<dbReference type="InterPro" id="IPR038491">
    <property type="entry name" value="Velvet_dom_sf"/>
</dbReference>
<feature type="region of interest" description="Disordered" evidence="5">
    <location>
        <begin position="125"/>
        <end position="147"/>
    </location>
</feature>
<keyword evidence="8" id="KW-1185">Reference proteome</keyword>
<evidence type="ECO:0000256" key="4">
    <source>
        <dbReference type="ARBA" id="ARBA00023242"/>
    </source>
</evidence>
<comment type="subcellular location">
    <subcellularLocation>
        <location evidence="1">Nucleus</location>
    </subcellularLocation>
</comment>
<dbReference type="Proteomes" id="UP000310158">
    <property type="component" value="Unassembled WGS sequence"/>
</dbReference>
<keyword evidence="4" id="KW-0539">Nucleus</keyword>
<evidence type="ECO:0000256" key="1">
    <source>
        <dbReference type="ARBA" id="ARBA00004123"/>
    </source>
</evidence>
<evidence type="ECO:0000313" key="7">
    <source>
        <dbReference type="EMBL" id="THH16416.1"/>
    </source>
</evidence>
<dbReference type="PANTHER" id="PTHR33572:SF3">
    <property type="entry name" value="VELVET COMPLEX SUBUNIT B"/>
    <property type="match status" value="1"/>
</dbReference>
<organism evidence="7 8">
    <name type="scientific">Bondarzewia mesenterica</name>
    <dbReference type="NCBI Taxonomy" id="1095465"/>
    <lineage>
        <taxon>Eukaryota</taxon>
        <taxon>Fungi</taxon>
        <taxon>Dikarya</taxon>
        <taxon>Basidiomycota</taxon>
        <taxon>Agaricomycotina</taxon>
        <taxon>Agaricomycetes</taxon>
        <taxon>Russulales</taxon>
        <taxon>Bondarzewiaceae</taxon>
        <taxon>Bondarzewia</taxon>
    </lineage>
</organism>
<evidence type="ECO:0000256" key="5">
    <source>
        <dbReference type="SAM" id="MobiDB-lite"/>
    </source>
</evidence>
<dbReference type="OrthoDB" id="1746739at2759"/>
<sequence>MIQKTNARSGSTAVAPYRQSTTLNNDGPPAWGTGGTANFTRLRWYNNPCEPECNPTMQDRRPLAPAAVAKMVVKNEDNSIVDEDDIDCSFFLVTADLWSSDGKHEMNLVLHPTFSDRYITTHAPKRKRGYARPPSIQVPGDRQSPTLQKISPEMNGETQHTGFTPLVVPSNPGYNSHIYPFSAPPPPLAPDCNHFQPALTYNSMPDASNWTYNMQTAPQTSPYPSLPSVSRFLGSGVVTSLTNGASNGRASGTVMANSWQTDADADSNPYPPMSASSGALASELPHRPTASAQAFGQYSTIELRPANTTPNQPNSSPRSDTYTTTSSTAEPSPDSMIAGPHNPPYDQSMYASASYAQRPHRDPYSQGSYTKSPTSPSSTIPPLPRHTYARTLVGLLCANACRLLDERRKPGIFFLFQDLSIRTEGSFRLRLRLLNIGAALEPGSNGPPRVHTDVSPVLAQTFTDQFDVYSAKRFPGVPDTTALSIAFGNQGQKLPLRNRHGPSKNGCRRRRGISSEDDSDIA</sequence>
<dbReference type="PROSITE" id="PS51821">
    <property type="entry name" value="VELVET"/>
    <property type="match status" value="1"/>
</dbReference>
<feature type="domain" description="Velvet" evidence="6">
    <location>
        <begin position="1"/>
        <end position="497"/>
    </location>
</feature>
<dbReference type="Gene3D" id="2.60.40.3960">
    <property type="entry name" value="Velvet domain"/>
    <property type="match status" value="2"/>
</dbReference>
<feature type="compositionally biased region" description="Polar residues" evidence="5">
    <location>
        <begin position="1"/>
        <end position="25"/>
    </location>
</feature>
<feature type="compositionally biased region" description="Polar residues" evidence="5">
    <location>
        <begin position="304"/>
        <end position="330"/>
    </location>
</feature>
<feature type="region of interest" description="Disordered" evidence="5">
    <location>
        <begin position="1"/>
        <end position="32"/>
    </location>
</feature>
<protein>
    <recommendedName>
        <fullName evidence="6">Velvet domain-containing protein</fullName>
    </recommendedName>
</protein>
<feature type="region of interest" description="Disordered" evidence="5">
    <location>
        <begin position="493"/>
        <end position="522"/>
    </location>
</feature>
<evidence type="ECO:0000256" key="3">
    <source>
        <dbReference type="ARBA" id="ARBA00023163"/>
    </source>
</evidence>
<accession>A0A4S4LV50</accession>
<feature type="compositionally biased region" description="Low complexity" evidence="5">
    <location>
        <begin position="368"/>
        <end position="378"/>
    </location>
</feature>
<evidence type="ECO:0000256" key="2">
    <source>
        <dbReference type="ARBA" id="ARBA00023015"/>
    </source>
</evidence>
<gene>
    <name evidence="7" type="ORF">EW146_g4229</name>
</gene>
<dbReference type="AlphaFoldDB" id="A0A4S4LV50"/>